<dbReference type="EMBL" id="BGPR01003378">
    <property type="protein sequence ID" value="GBM87394.1"/>
    <property type="molecule type" value="Genomic_DNA"/>
</dbReference>
<name>A0A4Y2JBV0_ARAVE</name>
<evidence type="ECO:0000313" key="2">
    <source>
        <dbReference type="Proteomes" id="UP000499080"/>
    </source>
</evidence>
<organism evidence="1 2">
    <name type="scientific">Araneus ventricosus</name>
    <name type="common">Orbweaver spider</name>
    <name type="synonym">Epeira ventricosa</name>
    <dbReference type="NCBI Taxonomy" id="182803"/>
    <lineage>
        <taxon>Eukaryota</taxon>
        <taxon>Metazoa</taxon>
        <taxon>Ecdysozoa</taxon>
        <taxon>Arthropoda</taxon>
        <taxon>Chelicerata</taxon>
        <taxon>Arachnida</taxon>
        <taxon>Araneae</taxon>
        <taxon>Araneomorphae</taxon>
        <taxon>Entelegynae</taxon>
        <taxon>Araneoidea</taxon>
        <taxon>Araneidae</taxon>
        <taxon>Araneus</taxon>
    </lineage>
</organism>
<sequence>MVLNRVILSRGSNHENSTWLCALLSDLPFFIFELAFLTSPLGDILGLSLQDSIRNSIILSEPRSNHENSTWLCAPLSDLPLLIFELALLTSSLGVELGLSLQDSMILFESWSDH</sequence>
<accession>A0A4Y2JBV0</accession>
<gene>
    <name evidence="1" type="ORF">AVEN_168642_1</name>
</gene>
<comment type="caution">
    <text evidence="1">The sequence shown here is derived from an EMBL/GenBank/DDBJ whole genome shotgun (WGS) entry which is preliminary data.</text>
</comment>
<protein>
    <submittedName>
        <fullName evidence="1">Uncharacterized protein</fullName>
    </submittedName>
</protein>
<reference evidence="1 2" key="1">
    <citation type="journal article" date="2019" name="Sci. Rep.">
        <title>Orb-weaving spider Araneus ventricosus genome elucidates the spidroin gene catalogue.</title>
        <authorList>
            <person name="Kono N."/>
            <person name="Nakamura H."/>
            <person name="Ohtoshi R."/>
            <person name="Moran D.A.P."/>
            <person name="Shinohara A."/>
            <person name="Yoshida Y."/>
            <person name="Fujiwara M."/>
            <person name="Mori M."/>
            <person name="Tomita M."/>
            <person name="Arakawa K."/>
        </authorList>
    </citation>
    <scope>NUCLEOTIDE SEQUENCE [LARGE SCALE GENOMIC DNA]</scope>
</reference>
<dbReference type="Proteomes" id="UP000499080">
    <property type="component" value="Unassembled WGS sequence"/>
</dbReference>
<evidence type="ECO:0000313" key="1">
    <source>
        <dbReference type="EMBL" id="GBM87394.1"/>
    </source>
</evidence>
<keyword evidence="2" id="KW-1185">Reference proteome</keyword>
<dbReference type="AlphaFoldDB" id="A0A4Y2JBV0"/>
<proteinExistence type="predicted"/>